<dbReference type="EMBL" id="JABULY010000001">
    <property type="protein sequence ID" value="MBV6530790.1"/>
    <property type="molecule type" value="Genomic_DNA"/>
</dbReference>
<dbReference type="Gene3D" id="2.170.130.10">
    <property type="entry name" value="TonB-dependent receptor, plug domain"/>
    <property type="match status" value="1"/>
</dbReference>
<dbReference type="InterPro" id="IPR037066">
    <property type="entry name" value="Plug_dom_sf"/>
</dbReference>
<keyword evidence="3 9" id="KW-1134">Transmembrane beta strand</keyword>
<keyword evidence="4 9" id="KW-0812">Transmembrane</keyword>
<evidence type="ECO:0000259" key="14">
    <source>
        <dbReference type="Pfam" id="PF00593"/>
    </source>
</evidence>
<dbReference type="GeneID" id="65548628"/>
<feature type="domain" description="TonB-dependent receptor plug" evidence="15">
    <location>
        <begin position="58"/>
        <end position="164"/>
    </location>
</feature>
<dbReference type="InterPro" id="IPR012910">
    <property type="entry name" value="Plug_dom"/>
</dbReference>
<keyword evidence="5 13" id="KW-0732">Signal</keyword>
<evidence type="ECO:0000259" key="15">
    <source>
        <dbReference type="Pfam" id="PF07715"/>
    </source>
</evidence>
<evidence type="ECO:0000256" key="11">
    <source>
        <dbReference type="RuleBase" id="RU003357"/>
    </source>
</evidence>
<dbReference type="InterPro" id="IPR039426">
    <property type="entry name" value="TonB-dep_rcpt-like"/>
</dbReference>
<keyword evidence="7 9" id="KW-0472">Membrane</keyword>
<reference evidence="17 19" key="1">
    <citation type="journal article" date="2021" name="Mol. Ecol.">
        <title>Polar bear-adapted Ursidibacter maritimus are remarkably conserved after generations in captivity.</title>
        <authorList>
            <person name="Espinosa-Gongora C."/>
            <person name="Hansen M.J."/>
            <person name="Bertelsen M.F."/>
            <person name="Bojesen A.M."/>
        </authorList>
    </citation>
    <scope>NUCLEOTIDE SEQUENCE</scope>
    <source>
        <strain evidence="17">Pb43105x</strain>
        <strain evidence="16 19">Pb43106</strain>
    </source>
</reference>
<feature type="short sequence motif" description="TonB C-terminal box" evidence="10">
    <location>
        <begin position="734"/>
        <end position="751"/>
    </location>
</feature>
<keyword evidence="6 11" id="KW-0798">TonB box</keyword>
<dbReference type="PANTHER" id="PTHR30069">
    <property type="entry name" value="TONB-DEPENDENT OUTER MEMBRANE RECEPTOR"/>
    <property type="match status" value="1"/>
</dbReference>
<evidence type="ECO:0000256" key="2">
    <source>
        <dbReference type="ARBA" id="ARBA00022448"/>
    </source>
</evidence>
<accession>A0A949WHF6</accession>
<dbReference type="GO" id="GO:0044718">
    <property type="term" value="P:siderophore transmembrane transport"/>
    <property type="evidence" value="ECO:0007669"/>
    <property type="project" value="TreeGrafter"/>
</dbReference>
<dbReference type="GO" id="GO:0009279">
    <property type="term" value="C:cell outer membrane"/>
    <property type="evidence" value="ECO:0007669"/>
    <property type="project" value="UniProtKB-SubCell"/>
</dbReference>
<proteinExistence type="inferred from homology"/>
<dbReference type="SUPFAM" id="SSF56935">
    <property type="entry name" value="Porins"/>
    <property type="match status" value="1"/>
</dbReference>
<comment type="caution">
    <text evidence="17">The sequence shown here is derived from an EMBL/GenBank/DDBJ whole genome shotgun (WGS) entry which is preliminary data.</text>
</comment>
<evidence type="ECO:0000313" key="19">
    <source>
        <dbReference type="Proteomes" id="UP001196379"/>
    </source>
</evidence>
<sequence length="751" mass="83304">MKLNRLSLLISYSLLGITPAMADTSPILIDEIKVSGQVGNQKADKAFTKAGGIAIRGEEKQLQSLDSVVRALPGTYTNIDPVQGTVTVNIRGMAGLGRVNTVVDGVPQTFFGTSANGDRRFHDEDGGLPPSSQHGTMIDPNFLTEVSINKGFSTGSQGVNALAGSASFKTLDVDDVIFKGNKIGIRSKFSYGTNALGYNGMLALAGKTNAFSSTGSVGGLFAYSQRKIGSNYKRGDGKYAKENAYAKRMDQRPASWLAKIELLPTDQHRILLSARDYHSNIGGRDIQNKNYSLNYHYTPDSDLIDLELLASSTKNTQKYDQESALWELTDASTINKSDYIDLKNTSNFNFWNSELTATLGTSYFNNKYTRKAKGKNQDNFDYTPFAPTGKQRIASVYLNTQWKKSIYTLDGGLTYTYSNFRGFKPACGTVGEYTIPCFPQGAYNISMVNYYVDPSLMLSADISEWFNPFISYSRSTRMPNIQEVFFNNESGGSMNPFLRPEKAQTYQIGFNTFKHNWLTDTDKLGIKLLYYRSKIKDFVTSESFYISNSGQFTQDINDVGSGSFHSQVSINSLTPVKTSGVELELNYDTGKYFGRLSYSYEKTSQPIGVQSSNDGFGFGDIYELPKHYATLDLGARLLDKKLTLGSIIKYTQKVKRISPKGINAGTNDKIETQTIPQNPMIVDIYANYEINKNFSLRASIQNLFNSLYIDPLNSQNATRSQFVGDGKGGEAYTYTNYARGRTYIIGGEIRF</sequence>
<evidence type="ECO:0000256" key="12">
    <source>
        <dbReference type="SAM" id="MobiDB-lite"/>
    </source>
</evidence>
<dbReference type="GO" id="GO:0015344">
    <property type="term" value="F:siderophore uptake transmembrane transporter activity"/>
    <property type="evidence" value="ECO:0007669"/>
    <property type="project" value="TreeGrafter"/>
</dbReference>
<evidence type="ECO:0000256" key="5">
    <source>
        <dbReference type="ARBA" id="ARBA00022729"/>
    </source>
</evidence>
<feature type="region of interest" description="Disordered" evidence="12">
    <location>
        <begin position="114"/>
        <end position="135"/>
    </location>
</feature>
<dbReference type="EMBL" id="JABUMC010000001">
    <property type="protein sequence ID" value="MBV6545866.1"/>
    <property type="molecule type" value="Genomic_DNA"/>
</dbReference>
<evidence type="ECO:0000256" key="6">
    <source>
        <dbReference type="ARBA" id="ARBA00023077"/>
    </source>
</evidence>
<evidence type="ECO:0000256" key="13">
    <source>
        <dbReference type="SAM" id="SignalP"/>
    </source>
</evidence>
<dbReference type="Proteomes" id="UP001196379">
    <property type="component" value="Unassembled WGS sequence"/>
</dbReference>
<feature type="chain" id="PRO_5038112935" evidence="13">
    <location>
        <begin position="23"/>
        <end position="751"/>
    </location>
</feature>
<evidence type="ECO:0000256" key="10">
    <source>
        <dbReference type="PROSITE-ProRule" id="PRU10144"/>
    </source>
</evidence>
<organism evidence="17 18">
    <name type="scientific">Ursidibacter maritimus</name>
    <dbReference type="NCBI Taxonomy" id="1331689"/>
    <lineage>
        <taxon>Bacteria</taxon>
        <taxon>Pseudomonadati</taxon>
        <taxon>Pseudomonadota</taxon>
        <taxon>Gammaproteobacteria</taxon>
        <taxon>Pasteurellales</taxon>
        <taxon>Pasteurellaceae</taxon>
        <taxon>Ursidibacter</taxon>
    </lineage>
</organism>
<evidence type="ECO:0000256" key="7">
    <source>
        <dbReference type="ARBA" id="ARBA00023136"/>
    </source>
</evidence>
<evidence type="ECO:0000256" key="1">
    <source>
        <dbReference type="ARBA" id="ARBA00004571"/>
    </source>
</evidence>
<dbReference type="PROSITE" id="PS52016">
    <property type="entry name" value="TONB_DEPENDENT_REC_3"/>
    <property type="match status" value="1"/>
</dbReference>
<name>A0A949WHF6_9PAST</name>
<dbReference type="AlphaFoldDB" id="A0A949WHF6"/>
<dbReference type="RefSeq" id="WP_157402794.1">
    <property type="nucleotide sequence ID" value="NZ_JABULY010000001.1"/>
</dbReference>
<evidence type="ECO:0000313" key="18">
    <source>
        <dbReference type="Proteomes" id="UP000732858"/>
    </source>
</evidence>
<dbReference type="InterPro" id="IPR010917">
    <property type="entry name" value="TonB_rcpt_CS"/>
</dbReference>
<feature type="domain" description="TonB-dependent receptor-like beta-barrel" evidence="14">
    <location>
        <begin position="275"/>
        <end position="703"/>
    </location>
</feature>
<evidence type="ECO:0000256" key="3">
    <source>
        <dbReference type="ARBA" id="ARBA00022452"/>
    </source>
</evidence>
<dbReference type="Proteomes" id="UP000732858">
    <property type="component" value="Unassembled WGS sequence"/>
</dbReference>
<keyword evidence="8 9" id="KW-0998">Cell outer membrane</keyword>
<evidence type="ECO:0000256" key="4">
    <source>
        <dbReference type="ARBA" id="ARBA00022692"/>
    </source>
</evidence>
<feature type="signal peptide" evidence="13">
    <location>
        <begin position="1"/>
        <end position="22"/>
    </location>
</feature>
<comment type="subcellular location">
    <subcellularLocation>
        <location evidence="1 9">Cell outer membrane</location>
        <topology evidence="1 9">Multi-pass membrane protein</topology>
    </subcellularLocation>
</comment>
<keyword evidence="19" id="KW-1185">Reference proteome</keyword>
<keyword evidence="2 9" id="KW-0813">Transport</keyword>
<dbReference type="Pfam" id="PF07715">
    <property type="entry name" value="Plug"/>
    <property type="match status" value="1"/>
</dbReference>
<gene>
    <name evidence="16" type="ORF">HT657_01295</name>
    <name evidence="17" type="ORF">HT672_00895</name>
</gene>
<evidence type="ECO:0000256" key="9">
    <source>
        <dbReference type="PROSITE-ProRule" id="PRU01360"/>
    </source>
</evidence>
<dbReference type="Gene3D" id="2.40.170.20">
    <property type="entry name" value="TonB-dependent receptor, beta-barrel domain"/>
    <property type="match status" value="1"/>
</dbReference>
<dbReference type="PROSITE" id="PS01156">
    <property type="entry name" value="TONB_DEPENDENT_REC_2"/>
    <property type="match status" value="1"/>
</dbReference>
<evidence type="ECO:0000256" key="8">
    <source>
        <dbReference type="ARBA" id="ARBA00023237"/>
    </source>
</evidence>
<dbReference type="OrthoDB" id="6046653at2"/>
<comment type="similarity">
    <text evidence="9 11">Belongs to the TonB-dependent receptor family.</text>
</comment>
<evidence type="ECO:0000313" key="17">
    <source>
        <dbReference type="EMBL" id="MBV6545866.1"/>
    </source>
</evidence>
<dbReference type="Pfam" id="PF00593">
    <property type="entry name" value="TonB_dep_Rec_b-barrel"/>
    <property type="match status" value="1"/>
</dbReference>
<dbReference type="InterPro" id="IPR000531">
    <property type="entry name" value="Beta-barrel_TonB"/>
</dbReference>
<dbReference type="InterPro" id="IPR036942">
    <property type="entry name" value="Beta-barrel_TonB_sf"/>
</dbReference>
<keyword evidence="17" id="KW-0675">Receptor</keyword>
<evidence type="ECO:0000313" key="16">
    <source>
        <dbReference type="EMBL" id="MBV6530790.1"/>
    </source>
</evidence>
<dbReference type="PANTHER" id="PTHR30069:SF50">
    <property type="entry name" value="TONB-DEPENDENT RECEPTOR HI_1217-RELATED"/>
    <property type="match status" value="1"/>
</dbReference>
<protein>
    <submittedName>
        <fullName evidence="17">TonB-dependent receptor</fullName>
    </submittedName>
</protein>